<dbReference type="SUPFAM" id="SSF53649">
    <property type="entry name" value="Alkaline phosphatase-like"/>
    <property type="match status" value="1"/>
</dbReference>
<dbReference type="CDD" id="cd16015">
    <property type="entry name" value="LTA_synthase"/>
    <property type="match status" value="1"/>
</dbReference>
<keyword evidence="6 7" id="KW-0472">Membrane</keyword>
<keyword evidence="10" id="KW-1185">Reference proteome</keyword>
<dbReference type="InterPro" id="IPR050448">
    <property type="entry name" value="OpgB/LTA_synthase_biosynth"/>
</dbReference>
<dbReference type="GO" id="GO:0005886">
    <property type="term" value="C:plasma membrane"/>
    <property type="evidence" value="ECO:0007669"/>
    <property type="project" value="UniProtKB-SubCell"/>
</dbReference>
<evidence type="ECO:0000256" key="5">
    <source>
        <dbReference type="ARBA" id="ARBA00022989"/>
    </source>
</evidence>
<proteinExistence type="predicted"/>
<evidence type="ECO:0000256" key="3">
    <source>
        <dbReference type="ARBA" id="ARBA00022475"/>
    </source>
</evidence>
<dbReference type="OrthoDB" id="243547at2"/>
<comment type="subcellular location">
    <subcellularLocation>
        <location evidence="1">Cell membrane</location>
        <topology evidence="1">Multi-pass membrane protein</topology>
    </subcellularLocation>
</comment>
<evidence type="ECO:0000256" key="4">
    <source>
        <dbReference type="ARBA" id="ARBA00022692"/>
    </source>
</evidence>
<reference evidence="9 10" key="1">
    <citation type="submission" date="2016-10" db="EMBL/GenBank/DDBJ databases">
        <title>Draft genome sequences of four alkaliphilic bacteria belonging to the Anaerobacillus genus.</title>
        <authorList>
            <person name="Bassil N.M."/>
            <person name="Lloyd J.R."/>
        </authorList>
    </citation>
    <scope>NUCLEOTIDE SEQUENCE [LARGE SCALE GENOMIC DNA]</scope>
    <source>
        <strain evidence="9 10">DSM 22531</strain>
    </source>
</reference>
<accession>A0A1S2M7G5</accession>
<dbReference type="PANTHER" id="PTHR47371">
    <property type="entry name" value="LIPOTEICHOIC ACID SYNTHASE"/>
    <property type="match status" value="1"/>
</dbReference>
<comment type="caution">
    <text evidence="9">The sequence shown here is derived from an EMBL/GenBank/DDBJ whole genome shotgun (WGS) entry which is preliminary data.</text>
</comment>
<dbReference type="InterPro" id="IPR017850">
    <property type="entry name" value="Alkaline_phosphatase_core_sf"/>
</dbReference>
<protein>
    <recommendedName>
        <fullName evidence="8">Sulfatase N-terminal domain-containing protein</fullName>
    </recommendedName>
</protein>
<keyword evidence="5 7" id="KW-1133">Transmembrane helix</keyword>
<dbReference type="AlphaFoldDB" id="A0A1S2M7G5"/>
<dbReference type="PANTHER" id="PTHR47371:SF3">
    <property type="entry name" value="PHOSPHOGLYCEROL TRANSFERASE I"/>
    <property type="match status" value="1"/>
</dbReference>
<evidence type="ECO:0000256" key="6">
    <source>
        <dbReference type="ARBA" id="ARBA00023136"/>
    </source>
</evidence>
<dbReference type="Proteomes" id="UP000180057">
    <property type="component" value="Unassembled WGS sequence"/>
</dbReference>
<comment type="pathway">
    <text evidence="2">Cell wall biogenesis; lipoteichoic acid biosynthesis.</text>
</comment>
<evidence type="ECO:0000313" key="9">
    <source>
        <dbReference type="EMBL" id="OIJ20732.1"/>
    </source>
</evidence>
<feature type="transmembrane region" description="Helical" evidence="7">
    <location>
        <begin position="21"/>
        <end position="39"/>
    </location>
</feature>
<feature type="domain" description="Sulfatase N-terminal" evidence="8">
    <location>
        <begin position="108"/>
        <end position="400"/>
    </location>
</feature>
<dbReference type="InterPro" id="IPR000917">
    <property type="entry name" value="Sulfatase_N"/>
</dbReference>
<dbReference type="EMBL" id="MLQS01000007">
    <property type="protein sequence ID" value="OIJ20732.1"/>
    <property type="molecule type" value="Genomic_DNA"/>
</dbReference>
<dbReference type="Pfam" id="PF00884">
    <property type="entry name" value="Sulfatase"/>
    <property type="match status" value="1"/>
</dbReference>
<evidence type="ECO:0000259" key="8">
    <source>
        <dbReference type="Pfam" id="PF00884"/>
    </source>
</evidence>
<name>A0A1S2M7G5_9BACI</name>
<evidence type="ECO:0000313" key="10">
    <source>
        <dbReference type="Proteomes" id="UP000180057"/>
    </source>
</evidence>
<keyword evidence="4 7" id="KW-0812">Transmembrane</keyword>
<dbReference type="Gene3D" id="3.40.720.10">
    <property type="entry name" value="Alkaline Phosphatase, subunit A"/>
    <property type="match status" value="1"/>
</dbReference>
<evidence type="ECO:0000256" key="7">
    <source>
        <dbReference type="SAM" id="Phobius"/>
    </source>
</evidence>
<gene>
    <name evidence="9" type="ORF">BKP45_07995</name>
</gene>
<sequence length="457" mass="53526">MSRFYFYSFPTFFSKKRFESKTRILFCFIPLVVFSIFFFEKPFSPFKFGGIHDDDWNKSIAYQRKGVQVGFIHSLQKVTIEPPDGYYDVTFNELSTQLEEEIETEIRPNFIFVMNESFWDPTRLPNLTFSEDPIPFFRSLQKNHTSGELIVPVLGGSTANTEFEVLTGNSIHLLPQGSLAYSQFVNHPHPSLASTLKNHGYETVAIHSYHDWFYRRNEVYTFFDFDRFESYRSFKNPEYRRNFISDLEVSKQIINEHQNSEGPLFIFAVTMQNHGPYNMRHYPEDRIQVTDMPEDITKVLNNYSTGVKDADDSLQLLVNYFRKIDDPTVIVFFGDHLPYLGAAYEGYTITGYLNDANPRFWEKDDYEKMYSVPFVIWDNFSDEKNADLRMSSSFLGAFVLEKYSQPQTPIMRFLNKTATKGAVVFSSRRDVNEFSPEDAKRYHLLQYDQLFGGQGPR</sequence>
<evidence type="ECO:0000256" key="2">
    <source>
        <dbReference type="ARBA" id="ARBA00004936"/>
    </source>
</evidence>
<keyword evidence="3" id="KW-1003">Cell membrane</keyword>
<organism evidence="9 10">
    <name type="scientific">Anaerobacillus alkalidiazotrophicus</name>
    <dbReference type="NCBI Taxonomy" id="472963"/>
    <lineage>
        <taxon>Bacteria</taxon>
        <taxon>Bacillati</taxon>
        <taxon>Bacillota</taxon>
        <taxon>Bacilli</taxon>
        <taxon>Bacillales</taxon>
        <taxon>Bacillaceae</taxon>
        <taxon>Anaerobacillus</taxon>
    </lineage>
</organism>
<evidence type="ECO:0000256" key="1">
    <source>
        <dbReference type="ARBA" id="ARBA00004651"/>
    </source>
</evidence>
<dbReference type="STRING" id="472963.BKP45_07995"/>